<dbReference type="EMBL" id="JABFTP020000127">
    <property type="protein sequence ID" value="KAL3280444.1"/>
    <property type="molecule type" value="Genomic_DNA"/>
</dbReference>
<protein>
    <submittedName>
        <fullName evidence="1">Uncharacterized protein</fullName>
    </submittedName>
</protein>
<name>A0ABD2NPE4_9CUCU</name>
<evidence type="ECO:0000313" key="1">
    <source>
        <dbReference type="EMBL" id="KAL3280444.1"/>
    </source>
</evidence>
<proteinExistence type="predicted"/>
<dbReference type="AlphaFoldDB" id="A0ABD2NPE4"/>
<gene>
    <name evidence="1" type="ORF">HHI36_023985</name>
</gene>
<keyword evidence="2" id="KW-1185">Reference proteome</keyword>
<accession>A0ABD2NPE4</accession>
<feature type="non-terminal residue" evidence="1">
    <location>
        <position position="1"/>
    </location>
</feature>
<dbReference type="Proteomes" id="UP001516400">
    <property type="component" value="Unassembled WGS sequence"/>
</dbReference>
<reference evidence="1 2" key="1">
    <citation type="journal article" date="2021" name="BMC Biol.">
        <title>Horizontally acquired antibacterial genes associated with adaptive radiation of ladybird beetles.</title>
        <authorList>
            <person name="Li H.S."/>
            <person name="Tang X.F."/>
            <person name="Huang Y.H."/>
            <person name="Xu Z.Y."/>
            <person name="Chen M.L."/>
            <person name="Du X.Y."/>
            <person name="Qiu B.Y."/>
            <person name="Chen P.T."/>
            <person name="Zhang W."/>
            <person name="Slipinski A."/>
            <person name="Escalona H.E."/>
            <person name="Waterhouse R.M."/>
            <person name="Zwick A."/>
            <person name="Pang H."/>
        </authorList>
    </citation>
    <scope>NUCLEOTIDE SEQUENCE [LARGE SCALE GENOMIC DNA]</scope>
    <source>
        <strain evidence="1">SYSU2018</strain>
    </source>
</reference>
<sequence>KFDELLINDKNRLKLTGFGAWTKQGYELYKIVAMNETKQVSTNTSTGRGEKETDTTVMKNKKKYIVIFSTHQYFSLSKKFSSGIIDWLKNNIGRTPTIYDLPKIINESHLKAMDPANIVFGFTSVGISPFKLNVFDESNFLSVLEQRNIKAETETFYHIRRKKFLGGENIKVNEKI</sequence>
<evidence type="ECO:0000313" key="2">
    <source>
        <dbReference type="Proteomes" id="UP001516400"/>
    </source>
</evidence>
<comment type="caution">
    <text evidence="1">The sequence shown here is derived from an EMBL/GenBank/DDBJ whole genome shotgun (WGS) entry which is preliminary data.</text>
</comment>
<organism evidence="1 2">
    <name type="scientific">Cryptolaemus montrouzieri</name>
    <dbReference type="NCBI Taxonomy" id="559131"/>
    <lineage>
        <taxon>Eukaryota</taxon>
        <taxon>Metazoa</taxon>
        <taxon>Ecdysozoa</taxon>
        <taxon>Arthropoda</taxon>
        <taxon>Hexapoda</taxon>
        <taxon>Insecta</taxon>
        <taxon>Pterygota</taxon>
        <taxon>Neoptera</taxon>
        <taxon>Endopterygota</taxon>
        <taxon>Coleoptera</taxon>
        <taxon>Polyphaga</taxon>
        <taxon>Cucujiformia</taxon>
        <taxon>Coccinelloidea</taxon>
        <taxon>Coccinellidae</taxon>
        <taxon>Scymninae</taxon>
        <taxon>Scymnini</taxon>
        <taxon>Cryptolaemus</taxon>
    </lineage>
</organism>